<gene>
    <name evidence="2" type="ORF">SAMN05444159_2675</name>
</gene>
<dbReference type="RefSeq" id="WP_079538548.1">
    <property type="nucleotide sequence ID" value="NZ_LT670844.1"/>
</dbReference>
<dbReference type="PROSITE" id="PS51257">
    <property type="entry name" value="PROKAR_LIPOPROTEIN"/>
    <property type="match status" value="1"/>
</dbReference>
<accession>A0A1M6QHK1</accession>
<sequence>MRKRAIILLALLVTGCATITKGTTQTVAVDTPGVPGAVCTIQTQNGPQMVSTPGTVVLSKGSAPLPIQCTKECYAMGSSIIPSGTETMAAGNVVFGGVIGLGVDAASGAMNKYPDIVTVAMMPDQTCQQPVAPRRAPRVSNAK</sequence>
<feature type="signal peptide" evidence="1">
    <location>
        <begin position="1"/>
        <end position="19"/>
    </location>
</feature>
<proteinExistence type="predicted"/>
<dbReference type="EMBL" id="LT670844">
    <property type="protein sequence ID" value="SHK19686.1"/>
    <property type="molecule type" value="Genomic_DNA"/>
</dbReference>
<dbReference type="Proteomes" id="UP000189935">
    <property type="component" value="Chromosome I"/>
</dbReference>
<evidence type="ECO:0000313" key="3">
    <source>
        <dbReference type="Proteomes" id="UP000189935"/>
    </source>
</evidence>
<protein>
    <recommendedName>
        <fullName evidence="4">Lipoprotein</fullName>
    </recommendedName>
</protein>
<evidence type="ECO:0008006" key="4">
    <source>
        <dbReference type="Google" id="ProtNLM"/>
    </source>
</evidence>
<dbReference type="OrthoDB" id="7428207at2"/>
<evidence type="ECO:0000313" key="2">
    <source>
        <dbReference type="EMBL" id="SHK19686.1"/>
    </source>
</evidence>
<reference evidence="2 3" key="1">
    <citation type="submission" date="2016-11" db="EMBL/GenBank/DDBJ databases">
        <authorList>
            <person name="Jaros S."/>
            <person name="Januszkiewicz K."/>
            <person name="Wedrychowicz H."/>
        </authorList>
    </citation>
    <scope>NUCLEOTIDE SEQUENCE [LARGE SCALE GENOMIC DNA]</scope>
    <source>
        <strain evidence="2 3">GAS499</strain>
    </source>
</reference>
<keyword evidence="1" id="KW-0732">Signal</keyword>
<evidence type="ECO:0000256" key="1">
    <source>
        <dbReference type="SAM" id="SignalP"/>
    </source>
</evidence>
<feature type="chain" id="PRO_5012048158" description="Lipoprotein" evidence="1">
    <location>
        <begin position="20"/>
        <end position="143"/>
    </location>
</feature>
<dbReference type="AlphaFoldDB" id="A0A1M6QHK1"/>
<name>A0A1M6QHK1_9BRAD</name>
<organism evidence="2 3">
    <name type="scientific">Bradyrhizobium lablabi</name>
    <dbReference type="NCBI Taxonomy" id="722472"/>
    <lineage>
        <taxon>Bacteria</taxon>
        <taxon>Pseudomonadati</taxon>
        <taxon>Pseudomonadota</taxon>
        <taxon>Alphaproteobacteria</taxon>
        <taxon>Hyphomicrobiales</taxon>
        <taxon>Nitrobacteraceae</taxon>
        <taxon>Bradyrhizobium</taxon>
    </lineage>
</organism>